<dbReference type="AlphaFoldDB" id="A0A1B0D151"/>
<dbReference type="EnsemblMetazoa" id="PPAI001074-RA">
    <property type="protein sequence ID" value="PPAI001074-PA"/>
    <property type="gene ID" value="PPAI001074"/>
</dbReference>
<evidence type="ECO:0000313" key="2">
    <source>
        <dbReference type="Proteomes" id="UP000092462"/>
    </source>
</evidence>
<dbReference type="Pfam" id="PF20168">
    <property type="entry name" value="PDS5"/>
    <property type="match status" value="1"/>
</dbReference>
<proteinExistence type="predicted"/>
<protein>
    <submittedName>
        <fullName evidence="1">Uncharacterized protein</fullName>
    </submittedName>
</protein>
<dbReference type="VEuPathDB" id="VectorBase:PPAPM1_011891"/>
<evidence type="ECO:0000313" key="1">
    <source>
        <dbReference type="EnsemblMetazoa" id="PPAI001074-PA"/>
    </source>
</evidence>
<dbReference type="VEuPathDB" id="VectorBase:PPAI001074"/>
<accession>A0A1B0D151</accession>
<keyword evidence="2" id="KW-1185">Reference proteome</keyword>
<sequence length="120" mass="13718">MARWLLGLKKDVMSAQKTFRMLHAFIKQKGDLLEQGRLSAAEMSWLRLSAGTAMLKICEQKGVGDQFTAEQFYNLSQLMVDPVPEVREAFTKKLHKGLNKGIPHKCLPLDFMGYYVLEKQ</sequence>
<dbReference type="EMBL" id="AJVK01021905">
    <property type="status" value="NOT_ANNOTATED_CDS"/>
    <property type="molecule type" value="Genomic_DNA"/>
</dbReference>
<dbReference type="Proteomes" id="UP000092462">
    <property type="component" value="Unassembled WGS sequence"/>
</dbReference>
<organism evidence="1 2">
    <name type="scientific">Phlebotomus papatasi</name>
    <name type="common">Sandfly</name>
    <dbReference type="NCBI Taxonomy" id="29031"/>
    <lineage>
        <taxon>Eukaryota</taxon>
        <taxon>Metazoa</taxon>
        <taxon>Ecdysozoa</taxon>
        <taxon>Arthropoda</taxon>
        <taxon>Hexapoda</taxon>
        <taxon>Insecta</taxon>
        <taxon>Pterygota</taxon>
        <taxon>Neoptera</taxon>
        <taxon>Endopterygota</taxon>
        <taxon>Diptera</taxon>
        <taxon>Nematocera</taxon>
        <taxon>Psychodoidea</taxon>
        <taxon>Psychodidae</taxon>
        <taxon>Phlebotomus</taxon>
        <taxon>Phlebotomus</taxon>
    </lineage>
</organism>
<reference evidence="1" key="1">
    <citation type="submission" date="2022-08" db="UniProtKB">
        <authorList>
            <consortium name="EnsemblMetazoa"/>
        </authorList>
    </citation>
    <scope>IDENTIFICATION</scope>
    <source>
        <strain evidence="1">Israel</strain>
    </source>
</reference>
<name>A0A1B0D151_PHLPP</name>